<dbReference type="OrthoDB" id="9808025at2"/>
<dbReference type="InterPro" id="IPR042177">
    <property type="entry name" value="Cell/Rod_1"/>
</dbReference>
<comment type="function">
    <text evidence="5">Involved in formation and maintenance of cell shape.</text>
</comment>
<gene>
    <name evidence="9" type="ORF">SUTH_00234</name>
</gene>
<dbReference type="PANTHER" id="PTHR34138:SF1">
    <property type="entry name" value="CELL SHAPE-DETERMINING PROTEIN MREC"/>
    <property type="match status" value="1"/>
</dbReference>
<dbReference type="KEGG" id="shd:SUTH_00234"/>
<dbReference type="STRING" id="1223802.SUTH_00234"/>
<dbReference type="GO" id="GO:0008360">
    <property type="term" value="P:regulation of cell shape"/>
    <property type="evidence" value="ECO:0007669"/>
    <property type="project" value="UniProtKB-KW"/>
</dbReference>
<dbReference type="HOGENOM" id="CLU_042663_2_0_4"/>
<evidence type="ECO:0000256" key="2">
    <source>
        <dbReference type="ARBA" id="ARBA00013855"/>
    </source>
</evidence>
<name>W0SAM0_9PROT</name>
<evidence type="ECO:0000259" key="8">
    <source>
        <dbReference type="Pfam" id="PF04085"/>
    </source>
</evidence>
<feature type="transmembrane region" description="Helical" evidence="7">
    <location>
        <begin position="20"/>
        <end position="39"/>
    </location>
</feature>
<dbReference type="AlphaFoldDB" id="W0SAM0"/>
<feature type="region of interest" description="Disordered" evidence="6">
    <location>
        <begin position="282"/>
        <end position="306"/>
    </location>
</feature>
<dbReference type="InterPro" id="IPR055342">
    <property type="entry name" value="MreC_beta-barrel_core"/>
</dbReference>
<proteinExistence type="inferred from homology"/>
<evidence type="ECO:0000256" key="1">
    <source>
        <dbReference type="ARBA" id="ARBA00009369"/>
    </source>
</evidence>
<organism evidence="9 10">
    <name type="scientific">Sulfuritalea hydrogenivorans sk43H</name>
    <dbReference type="NCBI Taxonomy" id="1223802"/>
    <lineage>
        <taxon>Bacteria</taxon>
        <taxon>Pseudomonadati</taxon>
        <taxon>Pseudomonadota</taxon>
        <taxon>Betaproteobacteria</taxon>
        <taxon>Nitrosomonadales</taxon>
        <taxon>Sterolibacteriaceae</taxon>
        <taxon>Sulfuritalea</taxon>
    </lineage>
</organism>
<comment type="similarity">
    <text evidence="1 5">Belongs to the MreC family.</text>
</comment>
<evidence type="ECO:0000313" key="9">
    <source>
        <dbReference type="EMBL" id="BAO28051.1"/>
    </source>
</evidence>
<dbReference type="InterPro" id="IPR007221">
    <property type="entry name" value="MreC"/>
</dbReference>
<feature type="compositionally biased region" description="Basic residues" evidence="6">
    <location>
        <begin position="297"/>
        <end position="306"/>
    </location>
</feature>
<keyword evidence="7" id="KW-0472">Membrane</keyword>
<keyword evidence="10" id="KW-1185">Reference proteome</keyword>
<evidence type="ECO:0000256" key="3">
    <source>
        <dbReference type="ARBA" id="ARBA00022960"/>
    </source>
</evidence>
<dbReference type="RefSeq" id="WP_041096426.1">
    <property type="nucleotide sequence ID" value="NZ_AP012547.1"/>
</dbReference>
<dbReference type="PIRSF" id="PIRSF038471">
    <property type="entry name" value="MreC"/>
    <property type="match status" value="1"/>
</dbReference>
<evidence type="ECO:0000256" key="6">
    <source>
        <dbReference type="SAM" id="MobiDB-lite"/>
    </source>
</evidence>
<dbReference type="Proteomes" id="UP000031637">
    <property type="component" value="Chromosome"/>
</dbReference>
<dbReference type="EMBL" id="AP012547">
    <property type="protein sequence ID" value="BAO28051.1"/>
    <property type="molecule type" value="Genomic_DNA"/>
</dbReference>
<dbReference type="GO" id="GO:0005886">
    <property type="term" value="C:plasma membrane"/>
    <property type="evidence" value="ECO:0007669"/>
    <property type="project" value="TreeGrafter"/>
</dbReference>
<keyword evidence="7" id="KW-1133">Transmembrane helix</keyword>
<keyword evidence="3 5" id="KW-0133">Cell shape</keyword>
<sequence length="306" mass="33225">MSVVGHAPPPFFKRGPAPLVRLAFFVSLSLILLVADLRFHTLEWARLAVATVAWPLQRITWMPIDAAGDAGGYLTRQSTLLKENEELRRRQLGTANLLLRQQHLETENMRLRALLDMRARQPVEGRIAEILYAARDPFSRRVIIDKGIQHGISAGQAVVDDIGVIGQVARVFPLTSEVLLLTDKDQAIPVEVQRNGLRAVLAGAGAGMMELRFLAANAEIQVGDILVTSGLDGVYLPGLPVAKVARIDRDSAYSFARITCAPLAGVERHGLALVLGARTALPPQPDDLPATADKPAAGKRVKKKAR</sequence>
<dbReference type="NCBIfam" id="TIGR00219">
    <property type="entry name" value="mreC"/>
    <property type="match status" value="1"/>
</dbReference>
<protein>
    <recommendedName>
        <fullName evidence="2 5">Cell shape-determining protein MreC</fullName>
    </recommendedName>
    <alternativeName>
        <fullName evidence="4 5">Cell shape protein MreC</fullName>
    </alternativeName>
</protein>
<dbReference type="Pfam" id="PF04085">
    <property type="entry name" value="MreC"/>
    <property type="match status" value="1"/>
</dbReference>
<keyword evidence="7" id="KW-0812">Transmembrane</keyword>
<dbReference type="InterPro" id="IPR042175">
    <property type="entry name" value="Cell/Rod_MreC_2"/>
</dbReference>
<dbReference type="Gene3D" id="2.40.10.350">
    <property type="entry name" value="Rod shape-determining protein MreC, domain 2"/>
    <property type="match status" value="1"/>
</dbReference>
<accession>W0SAM0</accession>
<evidence type="ECO:0000256" key="5">
    <source>
        <dbReference type="PIRNR" id="PIRNR038471"/>
    </source>
</evidence>
<dbReference type="PANTHER" id="PTHR34138">
    <property type="entry name" value="CELL SHAPE-DETERMINING PROTEIN MREC"/>
    <property type="match status" value="1"/>
</dbReference>
<evidence type="ECO:0000256" key="4">
    <source>
        <dbReference type="ARBA" id="ARBA00032089"/>
    </source>
</evidence>
<dbReference type="Gene3D" id="2.40.10.340">
    <property type="entry name" value="Rod shape-determining protein MreC, domain 1"/>
    <property type="match status" value="1"/>
</dbReference>
<feature type="domain" description="Rod shape-determining protein MreC beta-barrel core" evidence="8">
    <location>
        <begin position="131"/>
        <end position="271"/>
    </location>
</feature>
<evidence type="ECO:0000313" key="10">
    <source>
        <dbReference type="Proteomes" id="UP000031637"/>
    </source>
</evidence>
<reference evidence="9 10" key="1">
    <citation type="journal article" date="2014" name="Syst. Appl. Microbiol.">
        <title>Complete genomes of freshwater sulfur oxidizers Sulfuricella denitrificans skB26 and Sulfuritalea hydrogenivorans sk43H: genetic insights into the sulfur oxidation pathway of betaproteobacteria.</title>
        <authorList>
            <person name="Watanabe T."/>
            <person name="Kojima H."/>
            <person name="Fukui M."/>
        </authorList>
    </citation>
    <scope>NUCLEOTIDE SEQUENCE [LARGE SCALE GENOMIC DNA]</scope>
    <source>
        <strain evidence="9">DSM22779</strain>
    </source>
</reference>
<evidence type="ECO:0000256" key="7">
    <source>
        <dbReference type="SAM" id="Phobius"/>
    </source>
</evidence>